<keyword evidence="3" id="KW-1185">Reference proteome</keyword>
<evidence type="ECO:0000256" key="1">
    <source>
        <dbReference type="SAM" id="MobiDB-lite"/>
    </source>
</evidence>
<comment type="caution">
    <text evidence="2">The sequence shown here is derived from an EMBL/GenBank/DDBJ whole genome shotgun (WGS) entry which is preliminary data.</text>
</comment>
<sequence length="137" mass="13853">MSLPDMLKPLDAALDSTDRTQVMAAAWEAFAVAEQVADAVAFDEGGDELQALIAAQASAAGRSLLPLPGSGHPVDVPPPPPGAKGLAPYVELLRHVQATLEHAAAEPGTDEGGRAAVREAAGKAATAAGALLATRER</sequence>
<evidence type="ECO:0000313" key="3">
    <source>
        <dbReference type="Proteomes" id="UP001499878"/>
    </source>
</evidence>
<name>A0ABP9T2G1_9ACTN</name>
<reference evidence="3" key="1">
    <citation type="journal article" date="2019" name="Int. J. Syst. Evol. Microbiol.">
        <title>The Global Catalogue of Microorganisms (GCM) 10K type strain sequencing project: providing services to taxonomists for standard genome sequencing and annotation.</title>
        <authorList>
            <consortium name="The Broad Institute Genomics Platform"/>
            <consortium name="The Broad Institute Genome Sequencing Center for Infectious Disease"/>
            <person name="Wu L."/>
            <person name="Ma J."/>
        </authorList>
    </citation>
    <scope>NUCLEOTIDE SEQUENCE [LARGE SCALE GENOMIC DNA]</scope>
    <source>
        <strain evidence="3">JCM 18306</strain>
    </source>
</reference>
<accession>A0ABP9T2G1</accession>
<gene>
    <name evidence="2" type="ORF">GCM10023323_23800</name>
</gene>
<feature type="compositionally biased region" description="Low complexity" evidence="1">
    <location>
        <begin position="64"/>
        <end position="74"/>
    </location>
</feature>
<feature type="region of interest" description="Disordered" evidence="1">
    <location>
        <begin position="64"/>
        <end position="85"/>
    </location>
</feature>
<proteinExistence type="predicted"/>
<organism evidence="2 3">
    <name type="scientific">Streptomyces thinghirensis</name>
    <dbReference type="NCBI Taxonomy" id="551547"/>
    <lineage>
        <taxon>Bacteria</taxon>
        <taxon>Bacillati</taxon>
        <taxon>Actinomycetota</taxon>
        <taxon>Actinomycetes</taxon>
        <taxon>Kitasatosporales</taxon>
        <taxon>Streptomycetaceae</taxon>
        <taxon>Streptomyces</taxon>
    </lineage>
</organism>
<dbReference type="Proteomes" id="UP001499878">
    <property type="component" value="Unassembled WGS sequence"/>
</dbReference>
<dbReference type="EMBL" id="BAABJR010000005">
    <property type="protein sequence ID" value="GAA5207605.1"/>
    <property type="molecule type" value="Genomic_DNA"/>
</dbReference>
<evidence type="ECO:0000313" key="2">
    <source>
        <dbReference type="EMBL" id="GAA5207605.1"/>
    </source>
</evidence>
<protein>
    <submittedName>
        <fullName evidence="2">Uncharacterized protein</fullName>
    </submittedName>
</protein>